<reference evidence="1 2" key="1">
    <citation type="journal article" date="2023" name="ACS Omega">
        <title>Identification of the Neoaspergillic Acid Biosynthesis Gene Cluster by Establishing an In Vitro CRISPR-Ribonucleoprotein Genetic System in Aspergillus melleus.</title>
        <authorList>
            <person name="Yuan B."/>
            <person name="Grau M.F."/>
            <person name="Murata R.M."/>
            <person name="Torok T."/>
            <person name="Venkateswaran K."/>
            <person name="Stajich J.E."/>
            <person name="Wang C.C.C."/>
        </authorList>
    </citation>
    <scope>NUCLEOTIDE SEQUENCE [LARGE SCALE GENOMIC DNA]</scope>
    <source>
        <strain evidence="1 2">IMV 1140</strain>
    </source>
</reference>
<gene>
    <name evidence="1" type="ORF">N8T08_006237</name>
</gene>
<evidence type="ECO:0000313" key="2">
    <source>
        <dbReference type="Proteomes" id="UP001177260"/>
    </source>
</evidence>
<sequence length="503" mass="53232">MSATTTIAATHALEKAESSQGTPEPKSPREIHGISWVLVVMSIISCVFLFALDNTSVADVQPAIIKEFGDLEMLPWISVAFLIGAASTLLAWSKGYGQFDCKWLYILTTLIFEVGSALCGAAPNMSAFIVGRAICGLGGAGGAFTDSPATWRWAFYINLCIGGLPAPVFLFMIPSIDPRPGVSLKSRLAEIDFLGTTLFIGVFVSGIMAIAFGGLLYAWDSAQIIALFVCFGVLAILFFLQQHFLILTTYQRRIFPLQYFKDKEMMILFIETAAAGTSSFIPIYFVPLFFQFVQGDGALQAGVRLLPSIVPLVVFNLVNGAAMSTLGYYMPWYLAGGALIIVGGALLEVTHLNTSVAQIYGALVVAGIGTGSFSQTGFSVAASLVPPEETSTAVGFMTCGQIGGSAVALSVANTIFLNRATVQIARLLPGETISAVQGMVSGANGALLESLGGDLRGRVLDAIVRAITDALVLELTSGALAVLLALFLRRTKSNHDPANAAFM</sequence>
<accession>A0ACC3B0Q2</accession>
<dbReference type="Proteomes" id="UP001177260">
    <property type="component" value="Unassembled WGS sequence"/>
</dbReference>
<proteinExistence type="predicted"/>
<evidence type="ECO:0000313" key="1">
    <source>
        <dbReference type="EMBL" id="KAK1143627.1"/>
    </source>
</evidence>
<comment type="caution">
    <text evidence="1">The sequence shown here is derived from an EMBL/GenBank/DDBJ whole genome shotgun (WGS) entry which is preliminary data.</text>
</comment>
<protein>
    <submittedName>
        <fullName evidence="1">Uncharacterized protein</fullName>
    </submittedName>
</protein>
<name>A0ACC3B0Q2_9EURO</name>
<keyword evidence="2" id="KW-1185">Reference proteome</keyword>
<organism evidence="1 2">
    <name type="scientific">Aspergillus melleus</name>
    <dbReference type="NCBI Taxonomy" id="138277"/>
    <lineage>
        <taxon>Eukaryota</taxon>
        <taxon>Fungi</taxon>
        <taxon>Dikarya</taxon>
        <taxon>Ascomycota</taxon>
        <taxon>Pezizomycotina</taxon>
        <taxon>Eurotiomycetes</taxon>
        <taxon>Eurotiomycetidae</taxon>
        <taxon>Eurotiales</taxon>
        <taxon>Aspergillaceae</taxon>
        <taxon>Aspergillus</taxon>
        <taxon>Aspergillus subgen. Circumdati</taxon>
    </lineage>
</organism>
<dbReference type="EMBL" id="JAOPJF010000038">
    <property type="protein sequence ID" value="KAK1143627.1"/>
    <property type="molecule type" value="Genomic_DNA"/>
</dbReference>